<evidence type="ECO:0000313" key="2">
    <source>
        <dbReference type="Proteomes" id="UP000052230"/>
    </source>
</evidence>
<sequence>MLSTAQPVLYALYRSEHDTKSPLS</sequence>
<gene>
    <name evidence="1" type="ORF">XAC3562_630085</name>
</gene>
<name>A0A0U5FN06_XANCI</name>
<comment type="caution">
    <text evidence="1">The sequence shown here is derived from an EMBL/GenBank/DDBJ whole genome shotgun (WGS) entry which is preliminary data.</text>
</comment>
<dbReference type="Proteomes" id="UP000052230">
    <property type="component" value="Unassembled WGS sequence"/>
</dbReference>
<proteinExistence type="predicted"/>
<dbReference type="AlphaFoldDB" id="A0A0U5FN06"/>
<protein>
    <submittedName>
        <fullName evidence="1">Uncharacterized protein</fullName>
    </submittedName>
</protein>
<evidence type="ECO:0000313" key="1">
    <source>
        <dbReference type="EMBL" id="CEG17622.1"/>
    </source>
</evidence>
<reference evidence="1 2" key="1">
    <citation type="submission" date="2014-09" db="EMBL/GenBank/DDBJ databases">
        <authorList>
            <person name="Regsiter A."/>
        </authorList>
    </citation>
    <scope>NUCLEOTIDE SEQUENCE [LARGE SCALE GENOMIC DNA]</scope>
</reference>
<keyword evidence="2" id="KW-1185">Reference proteome</keyword>
<organism evidence="1 2">
    <name type="scientific">Xanthomonas citri pv. citri</name>
    <dbReference type="NCBI Taxonomy" id="611301"/>
    <lineage>
        <taxon>Bacteria</taxon>
        <taxon>Pseudomonadati</taxon>
        <taxon>Pseudomonadota</taxon>
        <taxon>Gammaproteobacteria</taxon>
        <taxon>Lysobacterales</taxon>
        <taxon>Lysobacteraceae</taxon>
        <taxon>Xanthomonas</taxon>
    </lineage>
</organism>
<dbReference type="EMBL" id="CCXZ01000159">
    <property type="protein sequence ID" value="CEG17622.1"/>
    <property type="molecule type" value="Genomic_DNA"/>
</dbReference>
<accession>A0A0U5FN06</accession>